<dbReference type="EMBL" id="CYSD01000017">
    <property type="protein sequence ID" value="CUH77079.1"/>
    <property type="molecule type" value="Genomic_DNA"/>
</dbReference>
<protein>
    <submittedName>
        <fullName evidence="2">Uncharacterized protein</fullName>
    </submittedName>
</protein>
<dbReference type="AlphaFoldDB" id="A0A0P1G5W7"/>
<proteinExistence type="predicted"/>
<keyword evidence="3" id="KW-1185">Reference proteome</keyword>
<evidence type="ECO:0000313" key="3">
    <source>
        <dbReference type="Proteomes" id="UP000052022"/>
    </source>
</evidence>
<evidence type="ECO:0000313" key="2">
    <source>
        <dbReference type="EMBL" id="CUH77079.1"/>
    </source>
</evidence>
<name>A0A0P1G5W7_9RHOB</name>
<feature type="region of interest" description="Disordered" evidence="1">
    <location>
        <begin position="170"/>
        <end position="193"/>
    </location>
</feature>
<dbReference type="STRING" id="928856.SAMN04488049_11934"/>
<sequence length="230" mass="25034">MSAEKTSLATVTSARVIHLPRHPARVSSYSDGRSPDLRVTALPVLPRHSPVDLSGALSAHSCGGSHGVGAFWLHRTVFPISPSGLRRLGPSVSNEHISSTIGKIRIARGTLVVSTEKHASQDHIRIWFRRRFYSIQDGGESDHRETCLPKQRFAYSAAGAAWAKSTETPNLQPRFASPQMAPAKPDGSEFQRGPARFFKEPAATNVPTAFRGCPHVPICGQNKRVELCPT</sequence>
<dbReference type="Proteomes" id="UP000052022">
    <property type="component" value="Unassembled WGS sequence"/>
</dbReference>
<organism evidence="2 3">
    <name type="scientific">Tritonibacter multivorans</name>
    <dbReference type="NCBI Taxonomy" id="928856"/>
    <lineage>
        <taxon>Bacteria</taxon>
        <taxon>Pseudomonadati</taxon>
        <taxon>Pseudomonadota</taxon>
        <taxon>Alphaproteobacteria</taxon>
        <taxon>Rhodobacterales</taxon>
        <taxon>Paracoccaceae</taxon>
        <taxon>Tritonibacter</taxon>
    </lineage>
</organism>
<accession>A0A0P1G5W7</accession>
<evidence type="ECO:0000256" key="1">
    <source>
        <dbReference type="SAM" id="MobiDB-lite"/>
    </source>
</evidence>
<reference evidence="2 3" key="1">
    <citation type="submission" date="2015-09" db="EMBL/GenBank/DDBJ databases">
        <authorList>
            <consortium name="Swine Surveillance"/>
        </authorList>
    </citation>
    <scope>NUCLEOTIDE SEQUENCE [LARGE SCALE GENOMIC DNA]</scope>
    <source>
        <strain evidence="2 3">CECT 7557</strain>
    </source>
</reference>
<gene>
    <name evidence="2" type="ORF">TRM7557_01199</name>
</gene>